<protein>
    <submittedName>
        <fullName evidence="1">Uncharacterized protein</fullName>
    </submittedName>
</protein>
<proteinExistence type="predicted"/>
<gene>
    <name evidence="1" type="ORF">CALCODRAFT_513587</name>
</gene>
<evidence type="ECO:0000313" key="1">
    <source>
        <dbReference type="EMBL" id="KZT47797.1"/>
    </source>
</evidence>
<reference evidence="1 2" key="1">
    <citation type="journal article" date="2016" name="Mol. Biol. Evol.">
        <title>Comparative Genomics of Early-Diverging Mushroom-Forming Fungi Provides Insights into the Origins of Lignocellulose Decay Capabilities.</title>
        <authorList>
            <person name="Nagy L.G."/>
            <person name="Riley R."/>
            <person name="Tritt A."/>
            <person name="Adam C."/>
            <person name="Daum C."/>
            <person name="Floudas D."/>
            <person name="Sun H."/>
            <person name="Yadav J.S."/>
            <person name="Pangilinan J."/>
            <person name="Larsson K.H."/>
            <person name="Matsuura K."/>
            <person name="Barry K."/>
            <person name="Labutti K."/>
            <person name="Kuo R."/>
            <person name="Ohm R.A."/>
            <person name="Bhattacharya S.S."/>
            <person name="Shirouzu T."/>
            <person name="Yoshinaga Y."/>
            <person name="Martin F.M."/>
            <person name="Grigoriev I.V."/>
            <person name="Hibbett D.S."/>
        </authorList>
    </citation>
    <scope>NUCLEOTIDE SEQUENCE [LARGE SCALE GENOMIC DNA]</scope>
    <source>
        <strain evidence="1 2">HHB12733</strain>
    </source>
</reference>
<accession>A0A166MQ38</accession>
<feature type="non-terminal residue" evidence="1">
    <location>
        <position position="241"/>
    </location>
</feature>
<evidence type="ECO:0000313" key="2">
    <source>
        <dbReference type="Proteomes" id="UP000076842"/>
    </source>
</evidence>
<sequence length="241" mass="27508">MPRVIRGGSSLSEQVGLAASPLIPWGVAVHPLTVLLAAKFKARHNGQFAQGTLTQDVYSTHHCENRRGLWWGACQWTIQMWGRMWDGDSGQRSGRGWTGECERARMWLGTAEEDEATFRDAYHKWFGIQSAEELKRAIEQVMLYTRLRQSEDLQSLYWFLVRRSLDNRIRKSKLERQFGSSRSVWVICSPYRVIPERDWDIDEFSGTRPLKMSGKKGYVLVSVDIVVGCAVLPIADACNAL</sequence>
<organism evidence="1 2">
    <name type="scientific">Calocera cornea HHB12733</name>
    <dbReference type="NCBI Taxonomy" id="1353952"/>
    <lineage>
        <taxon>Eukaryota</taxon>
        <taxon>Fungi</taxon>
        <taxon>Dikarya</taxon>
        <taxon>Basidiomycota</taxon>
        <taxon>Agaricomycotina</taxon>
        <taxon>Dacrymycetes</taxon>
        <taxon>Dacrymycetales</taxon>
        <taxon>Dacrymycetaceae</taxon>
        <taxon>Calocera</taxon>
    </lineage>
</organism>
<keyword evidence="2" id="KW-1185">Reference proteome</keyword>
<name>A0A166MQ38_9BASI</name>
<dbReference type="AlphaFoldDB" id="A0A166MQ38"/>
<dbReference type="Proteomes" id="UP000076842">
    <property type="component" value="Unassembled WGS sequence"/>
</dbReference>
<dbReference type="EMBL" id="KV424317">
    <property type="protein sequence ID" value="KZT47797.1"/>
    <property type="molecule type" value="Genomic_DNA"/>
</dbReference>
<dbReference type="InParanoid" id="A0A166MQ38"/>